<keyword evidence="2" id="KW-0223">Dioxygenase</keyword>
<dbReference type="Gene3D" id="2.60.120.590">
    <property type="entry name" value="Alpha-ketoglutarate-dependent dioxygenase AlkB-like"/>
    <property type="match status" value="1"/>
</dbReference>
<dbReference type="SUPFAM" id="SSF51197">
    <property type="entry name" value="Clavaminate synthase-like"/>
    <property type="match status" value="1"/>
</dbReference>
<dbReference type="InterPro" id="IPR037151">
    <property type="entry name" value="AlkB-like_sf"/>
</dbReference>
<proteinExistence type="predicted"/>
<keyword evidence="3" id="KW-1185">Reference proteome</keyword>
<dbReference type="PANTHER" id="PTHR31573">
    <property type="entry name" value="ALPHA-KETOGLUTARATE-DEPENDENT DIOXYGENASE ALKB HOMOLOG 2"/>
    <property type="match status" value="1"/>
</dbReference>
<accession>A0ABT7SZV0</accession>
<sequence length="214" mass="24583">MQSSFFDQQLDSPSVYRLPMHDAEVIYIPNWLAAEKATQYYHKLAESLVWRQDTIRLYGKEHLIPRQQCWYGDSGAVYQYSGLDLTPLPWTEELQALKQACESASDAQFNSVLANWYQHGQHSMGMHSDDEPELGAQPTIASLSLGAERNFIFKHKRDKTRHSVLLEHGSLLIMAGMTQDHWQHGLNKTVKPIGGRINLTFRQIVHDHSTTNHR</sequence>
<evidence type="ECO:0000313" key="3">
    <source>
        <dbReference type="Proteomes" id="UP001234343"/>
    </source>
</evidence>
<dbReference type="Proteomes" id="UP001234343">
    <property type="component" value="Unassembled WGS sequence"/>
</dbReference>
<keyword evidence="2" id="KW-0560">Oxidoreductase</keyword>
<gene>
    <name evidence="2" type="ORF">QTP81_14020</name>
</gene>
<comment type="caution">
    <text evidence="2">The sequence shown here is derived from an EMBL/GenBank/DDBJ whole genome shotgun (WGS) entry which is preliminary data.</text>
</comment>
<dbReference type="EMBL" id="JAUCBP010000012">
    <property type="protein sequence ID" value="MDM7861714.1"/>
    <property type="molecule type" value="Genomic_DNA"/>
</dbReference>
<evidence type="ECO:0000259" key="1">
    <source>
        <dbReference type="PROSITE" id="PS51471"/>
    </source>
</evidence>
<dbReference type="RefSeq" id="WP_289366367.1">
    <property type="nucleotide sequence ID" value="NZ_JAUCBP010000012.1"/>
</dbReference>
<dbReference type="PANTHER" id="PTHR31573:SF1">
    <property type="entry name" value="DNA OXIDATIVE DEMETHYLASE ALKBH2"/>
    <property type="match status" value="1"/>
</dbReference>
<dbReference type="Pfam" id="PF13532">
    <property type="entry name" value="2OG-FeII_Oxy_2"/>
    <property type="match status" value="1"/>
</dbReference>
<dbReference type="InterPro" id="IPR032852">
    <property type="entry name" value="ALKBH2"/>
</dbReference>
<reference evidence="2 3" key="1">
    <citation type="submission" date="2023-06" db="EMBL/GenBank/DDBJ databases">
        <title>Alteromonas sp. ASW11-36 isolated from intertidal sand.</title>
        <authorList>
            <person name="Li Y."/>
        </authorList>
    </citation>
    <scope>NUCLEOTIDE SEQUENCE [LARGE SCALE GENOMIC DNA]</scope>
    <source>
        <strain evidence="2 3">ASW11-36</strain>
    </source>
</reference>
<dbReference type="InterPro" id="IPR005123">
    <property type="entry name" value="Oxoglu/Fe-dep_dioxygenase_dom"/>
</dbReference>
<feature type="domain" description="Fe2OG dioxygenase" evidence="1">
    <location>
        <begin position="108"/>
        <end position="205"/>
    </location>
</feature>
<dbReference type="GO" id="GO:0051213">
    <property type="term" value="F:dioxygenase activity"/>
    <property type="evidence" value="ECO:0007669"/>
    <property type="project" value="UniProtKB-KW"/>
</dbReference>
<dbReference type="InterPro" id="IPR027450">
    <property type="entry name" value="AlkB-like"/>
</dbReference>
<evidence type="ECO:0000313" key="2">
    <source>
        <dbReference type="EMBL" id="MDM7861714.1"/>
    </source>
</evidence>
<dbReference type="PROSITE" id="PS51471">
    <property type="entry name" value="FE2OG_OXY"/>
    <property type="match status" value="1"/>
</dbReference>
<name>A0ABT7SZV0_9ALTE</name>
<organism evidence="2 3">
    <name type="scientific">Alteromonas arenosi</name>
    <dbReference type="NCBI Taxonomy" id="3055817"/>
    <lineage>
        <taxon>Bacteria</taxon>
        <taxon>Pseudomonadati</taxon>
        <taxon>Pseudomonadota</taxon>
        <taxon>Gammaproteobacteria</taxon>
        <taxon>Alteromonadales</taxon>
        <taxon>Alteromonadaceae</taxon>
        <taxon>Alteromonas/Salinimonas group</taxon>
        <taxon>Alteromonas</taxon>
    </lineage>
</organism>
<protein>
    <submittedName>
        <fullName evidence="2">Alpha-ketoglutarate-dependent dioxygenase AlkB</fullName>
    </submittedName>
</protein>